<dbReference type="AlphaFoldDB" id="A0A3M7S6E5"/>
<dbReference type="Proteomes" id="UP000276133">
    <property type="component" value="Unassembled WGS sequence"/>
</dbReference>
<organism evidence="1 2">
    <name type="scientific">Brachionus plicatilis</name>
    <name type="common">Marine rotifer</name>
    <name type="synonym">Brachionus muelleri</name>
    <dbReference type="NCBI Taxonomy" id="10195"/>
    <lineage>
        <taxon>Eukaryota</taxon>
        <taxon>Metazoa</taxon>
        <taxon>Spiralia</taxon>
        <taxon>Gnathifera</taxon>
        <taxon>Rotifera</taxon>
        <taxon>Eurotatoria</taxon>
        <taxon>Monogononta</taxon>
        <taxon>Pseudotrocha</taxon>
        <taxon>Ploima</taxon>
        <taxon>Brachionidae</taxon>
        <taxon>Brachionus</taxon>
    </lineage>
</organism>
<dbReference type="EMBL" id="REGN01001980">
    <property type="protein sequence ID" value="RNA31150.1"/>
    <property type="molecule type" value="Genomic_DNA"/>
</dbReference>
<reference evidence="1 2" key="1">
    <citation type="journal article" date="2018" name="Sci. Rep.">
        <title>Genomic signatures of local adaptation to the degree of environmental predictability in rotifers.</title>
        <authorList>
            <person name="Franch-Gras L."/>
            <person name="Hahn C."/>
            <person name="Garcia-Roger E.M."/>
            <person name="Carmona M.J."/>
            <person name="Serra M."/>
            <person name="Gomez A."/>
        </authorList>
    </citation>
    <scope>NUCLEOTIDE SEQUENCE [LARGE SCALE GENOMIC DNA]</scope>
    <source>
        <strain evidence="1">HYR1</strain>
    </source>
</reference>
<evidence type="ECO:0000313" key="1">
    <source>
        <dbReference type="EMBL" id="RNA31150.1"/>
    </source>
</evidence>
<proteinExistence type="predicted"/>
<comment type="caution">
    <text evidence="1">The sequence shown here is derived from an EMBL/GenBank/DDBJ whole genome shotgun (WGS) entry which is preliminary data.</text>
</comment>
<gene>
    <name evidence="1" type="ORF">BpHYR1_005294</name>
</gene>
<evidence type="ECO:0000313" key="2">
    <source>
        <dbReference type="Proteomes" id="UP000276133"/>
    </source>
</evidence>
<accession>A0A3M7S6E5</accession>
<keyword evidence="2" id="KW-1185">Reference proteome</keyword>
<protein>
    <submittedName>
        <fullName evidence="1">Uncharacterized protein</fullName>
    </submittedName>
</protein>
<sequence length="62" mass="7369">MVNLNEKNQNFDKIKEQVDNNKLIDESLNGKFSFFTTDNLRQRKSLFSLLNLKKENSKTNIY</sequence>
<name>A0A3M7S6E5_BRAPC</name>